<keyword evidence="1" id="KW-0812">Transmembrane</keyword>
<gene>
    <name evidence="2" type="ORF">RM573_13750</name>
</gene>
<dbReference type="EMBL" id="JAVRIF010000008">
    <property type="protein sequence ID" value="MDT0604669.1"/>
    <property type="molecule type" value="Genomic_DNA"/>
</dbReference>
<dbReference type="Proteomes" id="UP001266357">
    <property type="component" value="Unassembled WGS sequence"/>
</dbReference>
<organism evidence="2 3">
    <name type="scientific">Thalassotalea castellviae</name>
    <dbReference type="NCBI Taxonomy" id="3075612"/>
    <lineage>
        <taxon>Bacteria</taxon>
        <taxon>Pseudomonadati</taxon>
        <taxon>Pseudomonadota</taxon>
        <taxon>Gammaproteobacteria</taxon>
        <taxon>Alteromonadales</taxon>
        <taxon>Colwelliaceae</taxon>
        <taxon>Thalassotalea</taxon>
    </lineage>
</organism>
<keyword evidence="3" id="KW-1185">Reference proteome</keyword>
<feature type="transmembrane region" description="Helical" evidence="1">
    <location>
        <begin position="54"/>
        <end position="75"/>
    </location>
</feature>
<evidence type="ECO:0000313" key="2">
    <source>
        <dbReference type="EMBL" id="MDT0604669.1"/>
    </source>
</evidence>
<feature type="transmembrane region" description="Helical" evidence="1">
    <location>
        <begin position="12"/>
        <end position="34"/>
    </location>
</feature>
<keyword evidence="1" id="KW-0472">Membrane</keyword>
<evidence type="ECO:0000256" key="1">
    <source>
        <dbReference type="SAM" id="Phobius"/>
    </source>
</evidence>
<name>A0ABU3A3E2_9GAMM</name>
<keyword evidence="1" id="KW-1133">Transmembrane helix</keyword>
<evidence type="ECO:0000313" key="3">
    <source>
        <dbReference type="Proteomes" id="UP001266357"/>
    </source>
</evidence>
<proteinExistence type="predicted"/>
<accession>A0ABU3A3E2</accession>
<sequence>MNNLLRVYAKEHPTLLLSICYFIVTIIGVIYSYFYYAEFGIEILKFADLSDYLLASILEPLSIVVFVFWVIFYLLSFKLELWARKKFNGYGRFVERTMKPKYSDPILFCLAIIVITVIFVKNLAIDNTLKIKAGNFDDYSALLPNDKDEQKLAFLGSSSRFSFFYDLDLNEAIVIPVESIAYMKKKLPIESVKAQTEKESAPENDTVK</sequence>
<protein>
    <submittedName>
        <fullName evidence="2">Uncharacterized protein</fullName>
    </submittedName>
</protein>
<reference evidence="2 3" key="1">
    <citation type="submission" date="2023-09" db="EMBL/GenBank/DDBJ databases">
        <authorList>
            <person name="Rey-Velasco X."/>
        </authorList>
    </citation>
    <scope>NUCLEOTIDE SEQUENCE [LARGE SCALE GENOMIC DNA]</scope>
    <source>
        <strain evidence="2 3">W431</strain>
    </source>
</reference>
<feature type="transmembrane region" description="Helical" evidence="1">
    <location>
        <begin position="106"/>
        <end position="125"/>
    </location>
</feature>
<dbReference type="RefSeq" id="WP_311583212.1">
    <property type="nucleotide sequence ID" value="NZ_JAVRIF010000008.1"/>
</dbReference>
<comment type="caution">
    <text evidence="2">The sequence shown here is derived from an EMBL/GenBank/DDBJ whole genome shotgun (WGS) entry which is preliminary data.</text>
</comment>